<evidence type="ECO:0000256" key="1">
    <source>
        <dbReference type="SAM" id="SignalP"/>
    </source>
</evidence>
<dbReference type="PANTHER" id="PTHR11008">
    <property type="entry name" value="PROTEIN TAKEOUT-LIKE PROTEIN"/>
    <property type="match status" value="1"/>
</dbReference>
<dbReference type="Pfam" id="PF06585">
    <property type="entry name" value="JHBP"/>
    <property type="match status" value="1"/>
</dbReference>
<dbReference type="EMBL" id="JARQZJ010000061">
    <property type="protein sequence ID" value="KAK9879081.1"/>
    <property type="molecule type" value="Genomic_DNA"/>
</dbReference>
<accession>A0AAW1UEA6</accession>
<dbReference type="InterPro" id="IPR010562">
    <property type="entry name" value="Haemolymph_juvenile_hormone-bd"/>
</dbReference>
<keyword evidence="1" id="KW-0732">Signal</keyword>
<comment type="caution">
    <text evidence="2">The sequence shown here is derived from an EMBL/GenBank/DDBJ whole genome shotgun (WGS) entry which is preliminary data.</text>
</comment>
<dbReference type="SMART" id="SM00700">
    <property type="entry name" value="JHBP"/>
    <property type="match status" value="1"/>
</dbReference>
<gene>
    <name evidence="2" type="ORF">WA026_003895</name>
</gene>
<feature type="chain" id="PRO_5043362864" evidence="1">
    <location>
        <begin position="21"/>
        <end position="225"/>
    </location>
</feature>
<proteinExistence type="predicted"/>
<dbReference type="InterPro" id="IPR038606">
    <property type="entry name" value="To_sf"/>
</dbReference>
<feature type="signal peptide" evidence="1">
    <location>
        <begin position="1"/>
        <end position="20"/>
    </location>
</feature>
<evidence type="ECO:0000313" key="2">
    <source>
        <dbReference type="EMBL" id="KAK9879081.1"/>
    </source>
</evidence>
<reference evidence="2 3" key="1">
    <citation type="submission" date="2023-03" db="EMBL/GenBank/DDBJ databases">
        <title>Genome insight into feeding habits of ladybird beetles.</title>
        <authorList>
            <person name="Li H.-S."/>
            <person name="Huang Y.-H."/>
            <person name="Pang H."/>
        </authorList>
    </citation>
    <scope>NUCLEOTIDE SEQUENCE [LARGE SCALE GENOMIC DNA]</scope>
    <source>
        <strain evidence="2">SYSU_2023b</strain>
        <tissue evidence="2">Whole body</tissue>
    </source>
</reference>
<keyword evidence="3" id="KW-1185">Reference proteome</keyword>
<organism evidence="2 3">
    <name type="scientific">Henosepilachna vigintioctopunctata</name>
    <dbReference type="NCBI Taxonomy" id="420089"/>
    <lineage>
        <taxon>Eukaryota</taxon>
        <taxon>Metazoa</taxon>
        <taxon>Ecdysozoa</taxon>
        <taxon>Arthropoda</taxon>
        <taxon>Hexapoda</taxon>
        <taxon>Insecta</taxon>
        <taxon>Pterygota</taxon>
        <taxon>Neoptera</taxon>
        <taxon>Endopterygota</taxon>
        <taxon>Coleoptera</taxon>
        <taxon>Polyphaga</taxon>
        <taxon>Cucujiformia</taxon>
        <taxon>Coccinelloidea</taxon>
        <taxon>Coccinellidae</taxon>
        <taxon>Epilachninae</taxon>
        <taxon>Epilachnini</taxon>
        <taxon>Henosepilachna</taxon>
    </lineage>
</organism>
<sequence>MIGLPLYIISFVLVLPVIKGQLPSYIVPCHLGADFSECALKNAKAAVPSLLDEYSAGNLRLNGTDVVVKGFENFEIIKILYEKENNVLGLELSNPLLEIDFHINIDGKIGGLAIEGNGPANFKLFNASYVYKFFYNTNKKDGKTYASYDKDDFITKPTKLSIQIDNLFNGNKLLGDNMNKVLNENWPEVLNELRPVVSEVVGSVARRMLMHVFRKVPLEDLFLGY</sequence>
<dbReference type="PANTHER" id="PTHR11008:SF32">
    <property type="entry name" value="CIRCADIAN CLOCK-CONTROLLED PROTEIN DAYWAKE-RELATED"/>
    <property type="match status" value="1"/>
</dbReference>
<dbReference type="GO" id="GO:0005615">
    <property type="term" value="C:extracellular space"/>
    <property type="evidence" value="ECO:0007669"/>
    <property type="project" value="TreeGrafter"/>
</dbReference>
<dbReference type="Gene3D" id="3.15.10.30">
    <property type="entry name" value="Haemolymph juvenile hormone binding protein"/>
    <property type="match status" value="1"/>
</dbReference>
<protein>
    <submittedName>
        <fullName evidence="2">Uncharacterized protein</fullName>
    </submittedName>
</protein>
<dbReference type="AlphaFoldDB" id="A0AAW1UEA6"/>
<name>A0AAW1UEA6_9CUCU</name>
<dbReference type="Proteomes" id="UP001431783">
    <property type="component" value="Unassembled WGS sequence"/>
</dbReference>
<evidence type="ECO:0000313" key="3">
    <source>
        <dbReference type="Proteomes" id="UP001431783"/>
    </source>
</evidence>